<sequence length="69" mass="7701">MTQERKMPNKEKEQQLSDGRLKRRQFLKTVVIGSGAVAVGTALPTYSGEQELRNSGPELERIKAVLNNC</sequence>
<name>A0A382VSA5_9ZZZZ</name>
<feature type="compositionally biased region" description="Basic and acidic residues" evidence="1">
    <location>
        <begin position="1"/>
        <end position="15"/>
    </location>
</feature>
<dbReference type="AlphaFoldDB" id="A0A382VSA5"/>
<dbReference type="NCBIfam" id="TIGR01409">
    <property type="entry name" value="TAT_signal_seq"/>
    <property type="match status" value="1"/>
</dbReference>
<proteinExistence type="predicted"/>
<evidence type="ECO:0000256" key="1">
    <source>
        <dbReference type="SAM" id="MobiDB-lite"/>
    </source>
</evidence>
<organism evidence="2">
    <name type="scientific">marine metagenome</name>
    <dbReference type="NCBI Taxonomy" id="408172"/>
    <lineage>
        <taxon>unclassified sequences</taxon>
        <taxon>metagenomes</taxon>
        <taxon>ecological metagenomes</taxon>
    </lineage>
</organism>
<dbReference type="EMBL" id="UINC01153845">
    <property type="protein sequence ID" value="SVD48788.1"/>
    <property type="molecule type" value="Genomic_DNA"/>
</dbReference>
<feature type="non-terminal residue" evidence="2">
    <location>
        <position position="69"/>
    </location>
</feature>
<evidence type="ECO:0008006" key="3">
    <source>
        <dbReference type="Google" id="ProtNLM"/>
    </source>
</evidence>
<protein>
    <recommendedName>
        <fullName evidence="3">Ubiquitinol-cytochrome C reductase Fe-S subunit TAT signal domain-containing protein</fullName>
    </recommendedName>
</protein>
<accession>A0A382VSA5</accession>
<dbReference type="PROSITE" id="PS51318">
    <property type="entry name" value="TAT"/>
    <property type="match status" value="1"/>
</dbReference>
<dbReference type="InterPro" id="IPR019546">
    <property type="entry name" value="TAT_signal_bac_arc"/>
</dbReference>
<reference evidence="2" key="1">
    <citation type="submission" date="2018-05" db="EMBL/GenBank/DDBJ databases">
        <authorList>
            <person name="Lanie J.A."/>
            <person name="Ng W.-L."/>
            <person name="Kazmierczak K.M."/>
            <person name="Andrzejewski T.M."/>
            <person name="Davidsen T.M."/>
            <person name="Wayne K.J."/>
            <person name="Tettelin H."/>
            <person name="Glass J.I."/>
            <person name="Rusch D."/>
            <person name="Podicherti R."/>
            <person name="Tsui H.-C.T."/>
            <person name="Winkler M.E."/>
        </authorList>
    </citation>
    <scope>NUCLEOTIDE SEQUENCE</scope>
</reference>
<dbReference type="InterPro" id="IPR006311">
    <property type="entry name" value="TAT_signal"/>
</dbReference>
<evidence type="ECO:0000313" key="2">
    <source>
        <dbReference type="EMBL" id="SVD48788.1"/>
    </source>
</evidence>
<feature type="region of interest" description="Disordered" evidence="1">
    <location>
        <begin position="1"/>
        <end position="20"/>
    </location>
</feature>
<gene>
    <name evidence="2" type="ORF">METZ01_LOCUS401642</name>
</gene>